<dbReference type="Pfam" id="PF03358">
    <property type="entry name" value="FMN_red"/>
    <property type="match status" value="1"/>
</dbReference>
<evidence type="ECO:0000256" key="2">
    <source>
        <dbReference type="ARBA" id="ARBA00022643"/>
    </source>
</evidence>
<feature type="domain" description="NADPH-dependent FMN reductase-like" evidence="3">
    <location>
        <begin position="5"/>
        <end position="99"/>
    </location>
</feature>
<keyword evidence="5" id="KW-1185">Reference proteome</keyword>
<dbReference type="InterPro" id="IPR005025">
    <property type="entry name" value="FMN_Rdtase-like_dom"/>
</dbReference>
<dbReference type="RefSeq" id="WP_152801483.1">
    <property type="nucleotide sequence ID" value="NZ_WHNX01000003.1"/>
</dbReference>
<reference evidence="4 5" key="1">
    <citation type="submission" date="2019-10" db="EMBL/GenBank/DDBJ databases">
        <title>Alkalibaculum tamaniensis sp.nov., a new alkaliphilic acetogen, isolated on methoxylated aromatics from a mud volcano.</title>
        <authorList>
            <person name="Khomyakova M.A."/>
            <person name="Merkel A.Y."/>
            <person name="Bonch-Osmolovskaya E.A."/>
            <person name="Slobodkin A.I."/>
        </authorList>
    </citation>
    <scope>NUCLEOTIDE SEQUENCE [LARGE SCALE GENOMIC DNA]</scope>
    <source>
        <strain evidence="4 5">M08DMB</strain>
    </source>
</reference>
<dbReference type="PANTHER" id="PTHR43278:SF4">
    <property type="entry name" value="NAD(P)H-DEPENDENT FMN-CONTAINING OXIDOREDUCTASE YWQN-RELATED"/>
    <property type="match status" value="1"/>
</dbReference>
<keyword evidence="1" id="KW-0285">Flavoprotein</keyword>
<dbReference type="SUPFAM" id="SSF52218">
    <property type="entry name" value="Flavoproteins"/>
    <property type="match status" value="1"/>
</dbReference>
<name>A0A6A7K5Q3_9FIRM</name>
<dbReference type="EMBL" id="WHNX01000003">
    <property type="protein sequence ID" value="MPW24730.1"/>
    <property type="molecule type" value="Genomic_DNA"/>
</dbReference>
<evidence type="ECO:0000259" key="3">
    <source>
        <dbReference type="Pfam" id="PF03358"/>
    </source>
</evidence>
<accession>A0A6A7K5Q3</accession>
<dbReference type="InterPro" id="IPR029039">
    <property type="entry name" value="Flavoprotein-like_sf"/>
</dbReference>
<comment type="caution">
    <text evidence="4">The sequence shown here is derived from an EMBL/GenBank/DDBJ whole genome shotgun (WGS) entry which is preliminary data.</text>
</comment>
<dbReference type="PANTHER" id="PTHR43278">
    <property type="entry name" value="NAD(P)H-DEPENDENT FMN-CONTAINING OXIDOREDUCTASE YWQN-RELATED"/>
    <property type="match status" value="1"/>
</dbReference>
<proteinExistence type="predicted"/>
<evidence type="ECO:0000313" key="5">
    <source>
        <dbReference type="Proteomes" id="UP000440004"/>
    </source>
</evidence>
<evidence type="ECO:0000313" key="4">
    <source>
        <dbReference type="EMBL" id="MPW24730.1"/>
    </source>
</evidence>
<protein>
    <submittedName>
        <fullName evidence="4">Flavodoxin family protein</fullName>
    </submittedName>
</protein>
<gene>
    <name evidence="4" type="ORF">GC105_02860</name>
</gene>
<dbReference type="Proteomes" id="UP000440004">
    <property type="component" value="Unassembled WGS sequence"/>
</dbReference>
<sequence length="316" mass="35374">MGNFKVMGITAGRKDGNSEILLKEALNVCEGQGAEVIMVNLHDYHILDCVGCEACTQGMARGVQVPCILKEKDDKDILTTKMLDMDAVIFSIPTYDLMPCSKYLTFAHRNLAYEASFLQEIGAIQKKDRVAGIICVGGSTRSWQSMALEAMSATLFTTSFLTVDQMMAMRISRPAYALIRSEYIERAHVLGENIMKSLKTPATKREWLGDKDFGWCPNCHSNALVKGEVQWDGIFWPVECQVCGAGGTLEQDEKGDYQFVIAENGLVRDRTTDEGRAHHLREIGTGMKFFYEPENQAIVKQNIGKYKNKKFPTIEK</sequence>
<keyword evidence="2" id="KW-0288">FMN</keyword>
<dbReference type="AlphaFoldDB" id="A0A6A7K5Q3"/>
<organism evidence="4 5">
    <name type="scientific">Alkalibaculum sporogenes</name>
    <dbReference type="NCBI Taxonomy" id="2655001"/>
    <lineage>
        <taxon>Bacteria</taxon>
        <taxon>Bacillati</taxon>
        <taxon>Bacillota</taxon>
        <taxon>Clostridia</taxon>
        <taxon>Eubacteriales</taxon>
        <taxon>Eubacteriaceae</taxon>
        <taxon>Alkalibaculum</taxon>
    </lineage>
</organism>
<evidence type="ECO:0000256" key="1">
    <source>
        <dbReference type="ARBA" id="ARBA00022630"/>
    </source>
</evidence>
<dbReference type="GO" id="GO:0016491">
    <property type="term" value="F:oxidoreductase activity"/>
    <property type="evidence" value="ECO:0007669"/>
    <property type="project" value="InterPro"/>
</dbReference>
<dbReference type="InterPro" id="IPR051796">
    <property type="entry name" value="ISF_SsuE-like"/>
</dbReference>
<dbReference type="Gene3D" id="3.40.50.360">
    <property type="match status" value="1"/>
</dbReference>